<dbReference type="AlphaFoldDB" id="A0A9P7DHA1"/>
<dbReference type="OrthoDB" id="3245714at2759"/>
<organism evidence="2 3">
    <name type="scientific">Suillus plorans</name>
    <dbReference type="NCBI Taxonomy" id="116603"/>
    <lineage>
        <taxon>Eukaryota</taxon>
        <taxon>Fungi</taxon>
        <taxon>Dikarya</taxon>
        <taxon>Basidiomycota</taxon>
        <taxon>Agaricomycotina</taxon>
        <taxon>Agaricomycetes</taxon>
        <taxon>Agaricomycetidae</taxon>
        <taxon>Boletales</taxon>
        <taxon>Suillineae</taxon>
        <taxon>Suillaceae</taxon>
        <taxon>Suillus</taxon>
    </lineage>
</organism>
<sequence>MSTISFEKSLQHSRETVEDSLIELDAKDQRAYEHARHQTKERQEHAQMKERKERAAARVRAPALKEGHSNRASRRASMEFWDGDEPDPRTLTGSGRPINVAPTSRNESGFSKMALADFVTFRTKKLSKAQDVDFEILPPVRSVIALDDFGHDIGINEPWEFISLTPESPAWKGLSYAQATTLML</sequence>
<proteinExistence type="predicted"/>
<gene>
    <name evidence="2" type="ORF">HD556DRAFT_1443546</name>
</gene>
<reference evidence="2" key="1">
    <citation type="journal article" date="2020" name="New Phytol.">
        <title>Comparative genomics reveals dynamic genome evolution in host specialist ectomycorrhizal fungi.</title>
        <authorList>
            <person name="Lofgren L.A."/>
            <person name="Nguyen N.H."/>
            <person name="Vilgalys R."/>
            <person name="Ruytinx J."/>
            <person name="Liao H.L."/>
            <person name="Branco S."/>
            <person name="Kuo A."/>
            <person name="LaButti K."/>
            <person name="Lipzen A."/>
            <person name="Andreopoulos W."/>
            <person name="Pangilinan J."/>
            <person name="Riley R."/>
            <person name="Hundley H."/>
            <person name="Na H."/>
            <person name="Barry K."/>
            <person name="Grigoriev I.V."/>
            <person name="Stajich J.E."/>
            <person name="Kennedy P.G."/>
        </authorList>
    </citation>
    <scope>NUCLEOTIDE SEQUENCE</scope>
    <source>
        <strain evidence="2">S12</strain>
    </source>
</reference>
<name>A0A9P7DHA1_9AGAM</name>
<dbReference type="EMBL" id="JABBWE010000030">
    <property type="protein sequence ID" value="KAG1793436.1"/>
    <property type="molecule type" value="Genomic_DNA"/>
</dbReference>
<evidence type="ECO:0000313" key="2">
    <source>
        <dbReference type="EMBL" id="KAG1793436.1"/>
    </source>
</evidence>
<accession>A0A9P7DHA1</accession>
<evidence type="ECO:0000313" key="3">
    <source>
        <dbReference type="Proteomes" id="UP000719766"/>
    </source>
</evidence>
<protein>
    <submittedName>
        <fullName evidence="2">Uncharacterized protein</fullName>
    </submittedName>
</protein>
<feature type="region of interest" description="Disordered" evidence="1">
    <location>
        <begin position="28"/>
        <end position="105"/>
    </location>
</feature>
<dbReference type="GeneID" id="64600396"/>
<keyword evidence="3" id="KW-1185">Reference proteome</keyword>
<feature type="compositionally biased region" description="Basic and acidic residues" evidence="1">
    <location>
        <begin position="28"/>
        <end position="56"/>
    </location>
</feature>
<evidence type="ECO:0000256" key="1">
    <source>
        <dbReference type="SAM" id="MobiDB-lite"/>
    </source>
</evidence>
<comment type="caution">
    <text evidence="2">The sequence shown here is derived from an EMBL/GenBank/DDBJ whole genome shotgun (WGS) entry which is preliminary data.</text>
</comment>
<dbReference type="RefSeq" id="XP_041159861.1">
    <property type="nucleotide sequence ID" value="XM_041306632.1"/>
</dbReference>
<dbReference type="Proteomes" id="UP000719766">
    <property type="component" value="Unassembled WGS sequence"/>
</dbReference>